<dbReference type="OrthoDB" id="3280201at2"/>
<dbReference type="Gene3D" id="3.20.20.150">
    <property type="entry name" value="Divalent-metal-dependent TIM barrel enzymes"/>
    <property type="match status" value="1"/>
</dbReference>
<dbReference type="InterPro" id="IPR050312">
    <property type="entry name" value="IolE/XylAMocC-like"/>
</dbReference>
<evidence type="ECO:0000313" key="2">
    <source>
        <dbReference type="EMBL" id="RRD50179.1"/>
    </source>
</evidence>
<dbReference type="RefSeq" id="WP_125227435.1">
    <property type="nucleotide sequence ID" value="NZ_RQYT01000008.1"/>
</dbReference>
<comment type="caution">
    <text evidence="2">The sequence shown here is derived from an EMBL/GenBank/DDBJ whole genome shotgun (WGS) entry which is preliminary data.</text>
</comment>
<evidence type="ECO:0000313" key="3">
    <source>
        <dbReference type="Proteomes" id="UP000280935"/>
    </source>
</evidence>
<dbReference type="GO" id="GO:0016853">
    <property type="term" value="F:isomerase activity"/>
    <property type="evidence" value="ECO:0007669"/>
    <property type="project" value="UniProtKB-KW"/>
</dbReference>
<reference evidence="2 3" key="1">
    <citation type="submission" date="2018-11" db="EMBL/GenBank/DDBJ databases">
        <title>Genomes From Bacteria Associated with the Canine Oral Cavity: a Test Case for Automated Genome-Based Taxonomic Assignment.</title>
        <authorList>
            <person name="Coil D.A."/>
            <person name="Jospin G."/>
            <person name="Darling A.E."/>
            <person name="Wallis C."/>
            <person name="Davis I.J."/>
            <person name="Harris S."/>
            <person name="Eisen J.A."/>
            <person name="Holcombe L.J."/>
            <person name="O'Flynn C."/>
        </authorList>
    </citation>
    <scope>NUCLEOTIDE SEQUENCE [LARGE SCALE GENOMIC DNA]</scope>
    <source>
        <strain evidence="2 3">OH2822_COT-296</strain>
    </source>
</reference>
<keyword evidence="2" id="KW-0413">Isomerase</keyword>
<dbReference type="PANTHER" id="PTHR12110:SF21">
    <property type="entry name" value="XYLOSE ISOMERASE-LIKE TIM BARREL DOMAIN-CONTAINING PROTEIN"/>
    <property type="match status" value="1"/>
</dbReference>
<protein>
    <submittedName>
        <fullName evidence="2">Sugar phosphate isomerase/epimerase</fullName>
    </submittedName>
</protein>
<dbReference type="SUPFAM" id="SSF51658">
    <property type="entry name" value="Xylose isomerase-like"/>
    <property type="match status" value="1"/>
</dbReference>
<dbReference type="AlphaFoldDB" id="A0A3P1WUE3"/>
<accession>A0A3P1WUE3</accession>
<sequence>MVKILLDPSMYHPHLSVAEECFKAAELGYEYIELSPRADFHEWHHYPKVDDHEIAKVKKAMSESGVKIWTFNPVFNWSSPDEQERQAQVRNFRRLLEIAEELEVPLIATEFSGDPNEPLKSEHQFYRSIEELIPDFEKRGIECTIEAHPYDFVETNERAVQIVRGVNKPWLNYEFCLPHMFHLSEGRGDPRAMMEYAGPRLRHVHIADVWNHLANVGNRYIINPPGVDARIHQHNEIGNGEVPWDEVFGYLREINYDGPVSVCVFGWEEEADAIHVRMRERIERELTNRQGATA</sequence>
<organism evidence="2 3">
    <name type="scientific">Arachnia propionica</name>
    <dbReference type="NCBI Taxonomy" id="1750"/>
    <lineage>
        <taxon>Bacteria</taxon>
        <taxon>Bacillati</taxon>
        <taxon>Actinomycetota</taxon>
        <taxon>Actinomycetes</taxon>
        <taxon>Propionibacteriales</taxon>
        <taxon>Propionibacteriaceae</taxon>
        <taxon>Arachnia</taxon>
    </lineage>
</organism>
<dbReference type="InterPro" id="IPR036237">
    <property type="entry name" value="Xyl_isomerase-like_sf"/>
</dbReference>
<dbReference type="Pfam" id="PF01261">
    <property type="entry name" value="AP_endonuc_2"/>
    <property type="match status" value="1"/>
</dbReference>
<feature type="domain" description="Xylose isomerase-like TIM barrel" evidence="1">
    <location>
        <begin position="23"/>
        <end position="272"/>
    </location>
</feature>
<dbReference type="Proteomes" id="UP000280935">
    <property type="component" value="Unassembled WGS sequence"/>
</dbReference>
<proteinExistence type="predicted"/>
<dbReference type="InterPro" id="IPR013022">
    <property type="entry name" value="Xyl_isomerase-like_TIM-brl"/>
</dbReference>
<dbReference type="EMBL" id="RQYT01000008">
    <property type="protein sequence ID" value="RRD50179.1"/>
    <property type="molecule type" value="Genomic_DNA"/>
</dbReference>
<name>A0A3P1WUE3_9ACTN</name>
<evidence type="ECO:0000259" key="1">
    <source>
        <dbReference type="Pfam" id="PF01261"/>
    </source>
</evidence>
<gene>
    <name evidence="2" type="ORF">EII35_05370</name>
</gene>
<dbReference type="PANTHER" id="PTHR12110">
    <property type="entry name" value="HYDROXYPYRUVATE ISOMERASE"/>
    <property type="match status" value="1"/>
</dbReference>